<name>A0ABU2B024_9MICC</name>
<evidence type="ECO:0000313" key="1">
    <source>
        <dbReference type="EMBL" id="MDR7346947.1"/>
    </source>
</evidence>
<reference evidence="1 2" key="1">
    <citation type="submission" date="2023-07" db="EMBL/GenBank/DDBJ databases">
        <title>Sequencing the genomes of 1000 actinobacteria strains.</title>
        <authorList>
            <person name="Klenk H.-P."/>
        </authorList>
    </citation>
    <scope>NUCLEOTIDE SEQUENCE [LARGE SCALE GENOMIC DNA]</scope>
    <source>
        <strain evidence="1 2">DSM 22966</strain>
    </source>
</reference>
<dbReference type="EMBL" id="JAVDYJ010000001">
    <property type="protein sequence ID" value="MDR7346947.1"/>
    <property type="molecule type" value="Genomic_DNA"/>
</dbReference>
<keyword evidence="2" id="KW-1185">Reference proteome</keyword>
<comment type="caution">
    <text evidence="1">The sequence shown here is derived from an EMBL/GenBank/DDBJ whole genome shotgun (WGS) entry which is preliminary data.</text>
</comment>
<dbReference type="Proteomes" id="UP001183794">
    <property type="component" value="Unassembled WGS sequence"/>
</dbReference>
<organism evidence="1 2">
    <name type="scientific">Enteractinococcus fodinae</name>
    <dbReference type="NCBI Taxonomy" id="684663"/>
    <lineage>
        <taxon>Bacteria</taxon>
        <taxon>Bacillati</taxon>
        <taxon>Actinomycetota</taxon>
        <taxon>Actinomycetes</taxon>
        <taxon>Micrococcales</taxon>
        <taxon>Micrococcaceae</taxon>
    </lineage>
</organism>
<gene>
    <name evidence="1" type="ORF">J2S62_001204</name>
</gene>
<evidence type="ECO:0000313" key="2">
    <source>
        <dbReference type="Proteomes" id="UP001183794"/>
    </source>
</evidence>
<sequence length="64" mass="7577">MVKYRQIMELVLQEHSYAEITQIAGCSRRDIARVRQIVSEHEITSMSAVTRQQLAQWFPDSRKR</sequence>
<accession>A0ABU2B024</accession>
<proteinExistence type="predicted"/>
<protein>
    <submittedName>
        <fullName evidence="1">Uncharacterized protein YerC</fullName>
    </submittedName>
</protein>